<sequence>MMLEMLPYKPEIALKARELILEFSQTIDDHHADAKMIDQIQNYLNNLITLHALRHQALEDSVSGIS</sequence>
<protein>
    <submittedName>
        <fullName evidence="1">Uncharacterized protein</fullName>
    </submittedName>
</protein>
<keyword evidence="2" id="KW-1185">Reference proteome</keyword>
<dbReference type="AlphaFoldDB" id="A0A1M5XYJ4"/>
<accession>A0A1M5XYJ4</accession>
<gene>
    <name evidence="1" type="ORF">VA7868_01374</name>
</gene>
<reference evidence="1 2" key="1">
    <citation type="submission" date="2016-11" db="EMBL/GenBank/DDBJ databases">
        <authorList>
            <person name="Jaros S."/>
            <person name="Januszkiewicz K."/>
            <person name="Wedrychowicz H."/>
        </authorList>
    </citation>
    <scope>NUCLEOTIDE SEQUENCE [LARGE SCALE GENOMIC DNA]</scope>
    <source>
        <strain evidence="1 2">CECT 7868</strain>
    </source>
</reference>
<dbReference type="EMBL" id="FQXZ01000014">
    <property type="protein sequence ID" value="SHI04802.1"/>
    <property type="molecule type" value="Genomic_DNA"/>
</dbReference>
<dbReference type="RefSeq" id="WP_139281541.1">
    <property type="nucleotide sequence ID" value="NZ_FQXZ01000014.1"/>
</dbReference>
<proteinExistence type="predicted"/>
<evidence type="ECO:0000313" key="2">
    <source>
        <dbReference type="Proteomes" id="UP000184608"/>
    </source>
</evidence>
<dbReference type="OrthoDB" id="5879985at2"/>
<name>A0A1M5XYJ4_9VIBR</name>
<dbReference type="Proteomes" id="UP000184608">
    <property type="component" value="Unassembled WGS sequence"/>
</dbReference>
<evidence type="ECO:0000313" key="1">
    <source>
        <dbReference type="EMBL" id="SHI04802.1"/>
    </source>
</evidence>
<organism evidence="1 2">
    <name type="scientific">Vibrio aerogenes CECT 7868</name>
    <dbReference type="NCBI Taxonomy" id="1216006"/>
    <lineage>
        <taxon>Bacteria</taxon>
        <taxon>Pseudomonadati</taxon>
        <taxon>Pseudomonadota</taxon>
        <taxon>Gammaproteobacteria</taxon>
        <taxon>Vibrionales</taxon>
        <taxon>Vibrionaceae</taxon>
        <taxon>Vibrio</taxon>
    </lineage>
</organism>